<feature type="domain" description="SPOR" evidence="2">
    <location>
        <begin position="390"/>
        <end position="464"/>
    </location>
</feature>
<dbReference type="InterPro" id="IPR049945">
    <property type="entry name" value="AAA_22"/>
</dbReference>
<dbReference type="Pfam" id="PF13401">
    <property type="entry name" value="AAA_22"/>
    <property type="match status" value="1"/>
</dbReference>
<dbReference type="EMBL" id="JAKIKT010000006">
    <property type="protein sequence ID" value="MCL2915317.1"/>
    <property type="molecule type" value="Genomic_DNA"/>
</dbReference>
<name>A0ABT0NAD3_9GAMM</name>
<dbReference type="PANTHER" id="PTHR35894">
    <property type="entry name" value="GENERAL SECRETION PATHWAY PROTEIN A-RELATED"/>
    <property type="match status" value="1"/>
</dbReference>
<feature type="compositionally biased region" description="Polar residues" evidence="1">
    <location>
        <begin position="339"/>
        <end position="351"/>
    </location>
</feature>
<feature type="region of interest" description="Disordered" evidence="1">
    <location>
        <begin position="294"/>
        <end position="351"/>
    </location>
</feature>
<accession>A0ABT0NAD3</accession>
<sequence length="476" mass="51567">MSAAFALLPSQEALLQRLHLNASYTRQLQVVVGTTGAGKTTLITALADELEGYNSALVTCPAHADCAEIRRKILIQLTSSPIFDDEHPLAETLFRLKKDLNQPLHIIIDDAHLLPLTLWAECLVLSQLECGGKPISLTFTATPEFLIELAGQMNTEQQGMMLNVQIGSLPLTEREVLFQLLLSRCGESAFLPASIIADQLARQSGSPQEVVALLERALSPAEEQSGVRYWLWILIVMLMVSVAGLIWWLDKPVVEVGEPTETHYLTLSNSGLDALAGRYSGVWPQQILQEQAPRELIPQEELGLTTGSGDKDAKPSSESANLMADTGRMPEKKGGTKPEANTAQEVSPSGANLITNQRELAASKADVEIPVAETSASDISADAAGAAGNKLPEAGFGLQLASVKQPRSLQDVMESLSNEADLIVLKDGDWFLVVIGEFETRSEADAKAKALMTQYGLAAPWVRKWSGMKGYRVYQP</sequence>
<dbReference type="PROSITE" id="PS51724">
    <property type="entry name" value="SPOR"/>
    <property type="match status" value="1"/>
</dbReference>
<dbReference type="SUPFAM" id="SSF52540">
    <property type="entry name" value="P-loop containing nucleoside triphosphate hydrolases"/>
    <property type="match status" value="1"/>
</dbReference>
<dbReference type="Pfam" id="PF05036">
    <property type="entry name" value="SPOR"/>
    <property type="match status" value="1"/>
</dbReference>
<reference evidence="3 4" key="1">
    <citation type="submission" date="2022-01" db="EMBL/GenBank/DDBJ databases">
        <title>Whole genome-based taxonomy of the Shewanellaceae.</title>
        <authorList>
            <person name="Martin-Rodriguez A.J."/>
        </authorList>
    </citation>
    <scope>NUCLEOTIDE SEQUENCE [LARGE SCALE GENOMIC DNA]</scope>
    <source>
        <strain evidence="3 4">DSM 21332</strain>
    </source>
</reference>
<evidence type="ECO:0000259" key="2">
    <source>
        <dbReference type="PROSITE" id="PS51724"/>
    </source>
</evidence>
<protein>
    <submittedName>
        <fullName evidence="3">AAA family ATPase</fullName>
    </submittedName>
</protein>
<dbReference type="RefSeq" id="WP_249249890.1">
    <property type="nucleotide sequence ID" value="NZ_JAKIKT010000006.1"/>
</dbReference>
<dbReference type="InterPro" id="IPR027417">
    <property type="entry name" value="P-loop_NTPase"/>
</dbReference>
<evidence type="ECO:0000256" key="1">
    <source>
        <dbReference type="SAM" id="MobiDB-lite"/>
    </source>
</evidence>
<dbReference type="InterPro" id="IPR052026">
    <property type="entry name" value="ExeA_AAA_ATPase_DNA-bind"/>
</dbReference>
<dbReference type="PANTHER" id="PTHR35894:SF5">
    <property type="entry name" value="MU-LIKE PROPHAGE FLUMU DNA TRANSPOSITION PROTEIN B"/>
    <property type="match status" value="1"/>
</dbReference>
<keyword evidence="4" id="KW-1185">Reference proteome</keyword>
<evidence type="ECO:0000313" key="3">
    <source>
        <dbReference type="EMBL" id="MCL2915317.1"/>
    </source>
</evidence>
<gene>
    <name evidence="3" type="ORF">L2725_16265</name>
</gene>
<dbReference type="Proteomes" id="UP001202831">
    <property type="component" value="Unassembled WGS sequence"/>
</dbReference>
<dbReference type="Gene3D" id="3.30.70.1070">
    <property type="entry name" value="Sporulation related repeat"/>
    <property type="match status" value="1"/>
</dbReference>
<organism evidence="3 4">
    <name type="scientific">Shewanella corallii</name>
    <dbReference type="NCBI Taxonomy" id="560080"/>
    <lineage>
        <taxon>Bacteria</taxon>
        <taxon>Pseudomonadati</taxon>
        <taxon>Pseudomonadota</taxon>
        <taxon>Gammaproteobacteria</taxon>
        <taxon>Alteromonadales</taxon>
        <taxon>Shewanellaceae</taxon>
        <taxon>Shewanella</taxon>
    </lineage>
</organism>
<dbReference type="InterPro" id="IPR007730">
    <property type="entry name" value="SPOR-like_dom"/>
</dbReference>
<evidence type="ECO:0000313" key="4">
    <source>
        <dbReference type="Proteomes" id="UP001202831"/>
    </source>
</evidence>
<comment type="caution">
    <text evidence="3">The sequence shown here is derived from an EMBL/GenBank/DDBJ whole genome shotgun (WGS) entry which is preliminary data.</text>
</comment>
<proteinExistence type="predicted"/>
<dbReference type="InterPro" id="IPR036680">
    <property type="entry name" value="SPOR-like_sf"/>
</dbReference>
<dbReference type="Gene3D" id="3.40.50.300">
    <property type="entry name" value="P-loop containing nucleotide triphosphate hydrolases"/>
    <property type="match status" value="1"/>
</dbReference>